<dbReference type="FunFam" id="3.40.50.300:FF:000027">
    <property type="entry name" value="26S protease regulatory subunit 7"/>
    <property type="match status" value="1"/>
</dbReference>
<dbReference type="InterPro" id="IPR011992">
    <property type="entry name" value="EF-hand-dom_pair"/>
</dbReference>
<feature type="region of interest" description="Disordered" evidence="10">
    <location>
        <begin position="1"/>
        <end position="24"/>
    </location>
</feature>
<evidence type="ECO:0000259" key="11">
    <source>
        <dbReference type="PROSITE" id="PS50222"/>
    </source>
</evidence>
<dbReference type="InterPro" id="IPR027417">
    <property type="entry name" value="P-loop_NTPase"/>
</dbReference>
<dbReference type="InterPro" id="IPR002048">
    <property type="entry name" value="EF_hand_dom"/>
</dbReference>
<dbReference type="GO" id="GO:0005509">
    <property type="term" value="F:calcium ion binding"/>
    <property type="evidence" value="ECO:0007669"/>
    <property type="project" value="InterPro"/>
</dbReference>
<name>A0A8J6L369_TENMO</name>
<evidence type="ECO:0000256" key="5">
    <source>
        <dbReference type="ARBA" id="ARBA00022741"/>
    </source>
</evidence>
<dbReference type="PROSITE" id="PS00674">
    <property type="entry name" value="AAA"/>
    <property type="match status" value="1"/>
</dbReference>
<evidence type="ECO:0000256" key="8">
    <source>
        <dbReference type="ARBA" id="ARBA00030937"/>
    </source>
</evidence>
<evidence type="ECO:0000313" key="13">
    <source>
        <dbReference type="Proteomes" id="UP000719412"/>
    </source>
</evidence>
<dbReference type="FunFam" id="1.10.238.10:FF:000001">
    <property type="entry name" value="Calmodulin 1"/>
    <property type="match status" value="1"/>
</dbReference>
<reference evidence="12" key="2">
    <citation type="submission" date="2021-08" db="EMBL/GenBank/DDBJ databases">
        <authorList>
            <person name="Eriksson T."/>
        </authorList>
    </citation>
    <scope>NUCLEOTIDE SEQUENCE</scope>
    <source>
        <strain evidence="12">Stoneville</strain>
        <tissue evidence="12">Whole head</tissue>
    </source>
</reference>
<dbReference type="EMBL" id="JABDTM020027790">
    <property type="protein sequence ID" value="KAH0809979.1"/>
    <property type="molecule type" value="Genomic_DNA"/>
</dbReference>
<protein>
    <recommendedName>
        <fullName evidence="3">26S proteasome regulatory subunit 7</fullName>
    </recommendedName>
    <alternativeName>
        <fullName evidence="8">Proteasome 26S subunit ATPase 2</fullName>
    </alternativeName>
</protein>
<dbReference type="InterPro" id="IPR048723">
    <property type="entry name" value="OB_PRS7"/>
</dbReference>
<dbReference type="AlphaFoldDB" id="A0A8J6L369"/>
<dbReference type="Gene3D" id="1.10.8.60">
    <property type="match status" value="1"/>
</dbReference>
<evidence type="ECO:0000256" key="9">
    <source>
        <dbReference type="RuleBase" id="RU003651"/>
    </source>
</evidence>
<dbReference type="InterPro" id="IPR041569">
    <property type="entry name" value="AAA_lid_3"/>
</dbReference>
<evidence type="ECO:0000256" key="1">
    <source>
        <dbReference type="ARBA" id="ARBA00004496"/>
    </source>
</evidence>
<dbReference type="SUPFAM" id="SSF52540">
    <property type="entry name" value="P-loop containing nucleoside triphosphate hydrolases"/>
    <property type="match status" value="1"/>
</dbReference>
<evidence type="ECO:0000256" key="7">
    <source>
        <dbReference type="ARBA" id="ARBA00022942"/>
    </source>
</evidence>
<dbReference type="InterPro" id="IPR003960">
    <property type="entry name" value="ATPase_AAA_CS"/>
</dbReference>
<accession>A0A8J6L369</accession>
<dbReference type="Pfam" id="PF00004">
    <property type="entry name" value="AAA"/>
    <property type="match status" value="1"/>
</dbReference>
<dbReference type="InterPro" id="IPR003959">
    <property type="entry name" value="ATPase_AAA_core"/>
</dbReference>
<dbReference type="GO" id="GO:0000502">
    <property type="term" value="C:proteasome complex"/>
    <property type="evidence" value="ECO:0007669"/>
    <property type="project" value="UniProtKB-KW"/>
</dbReference>
<dbReference type="InterPro" id="IPR050221">
    <property type="entry name" value="26S_Proteasome_ATPase"/>
</dbReference>
<dbReference type="PROSITE" id="PS50222">
    <property type="entry name" value="EF_HAND_2"/>
    <property type="match status" value="2"/>
</dbReference>
<dbReference type="Pfam" id="PF17862">
    <property type="entry name" value="AAA_lid_3"/>
    <property type="match status" value="1"/>
</dbReference>
<comment type="subcellular location">
    <subcellularLocation>
        <location evidence="1">Cytoplasm</location>
    </subcellularLocation>
</comment>
<dbReference type="GO" id="GO:0005524">
    <property type="term" value="F:ATP binding"/>
    <property type="evidence" value="ECO:0007669"/>
    <property type="project" value="UniProtKB-KW"/>
</dbReference>
<dbReference type="Proteomes" id="UP000719412">
    <property type="component" value="Unassembled WGS sequence"/>
</dbReference>
<evidence type="ECO:0000256" key="2">
    <source>
        <dbReference type="ARBA" id="ARBA00006914"/>
    </source>
</evidence>
<keyword evidence="5 9" id="KW-0547">Nucleotide-binding</keyword>
<dbReference type="InterPro" id="IPR003593">
    <property type="entry name" value="AAA+_ATPase"/>
</dbReference>
<dbReference type="GO" id="GO:0005737">
    <property type="term" value="C:cytoplasm"/>
    <property type="evidence" value="ECO:0007669"/>
    <property type="project" value="UniProtKB-SubCell"/>
</dbReference>
<dbReference type="Pfam" id="PF21236">
    <property type="entry name" value="OB_PRS7"/>
    <property type="match status" value="1"/>
</dbReference>
<comment type="similarity">
    <text evidence="2 9">Belongs to the AAA ATPase family.</text>
</comment>
<evidence type="ECO:0000256" key="3">
    <source>
        <dbReference type="ARBA" id="ARBA00021111"/>
    </source>
</evidence>
<keyword evidence="13" id="KW-1185">Reference proteome</keyword>
<dbReference type="FunFam" id="1.10.8.60:FF:000005">
    <property type="entry name" value="26S protease regulatory subunit 7"/>
    <property type="match status" value="1"/>
</dbReference>
<dbReference type="Gene3D" id="1.10.238.10">
    <property type="entry name" value="EF-hand"/>
    <property type="match status" value="2"/>
</dbReference>
<keyword evidence="7" id="KW-0647">Proteasome</keyword>
<dbReference type="SUPFAM" id="SSF47473">
    <property type="entry name" value="EF-hand"/>
    <property type="match status" value="1"/>
</dbReference>
<dbReference type="SMART" id="SM00382">
    <property type="entry name" value="AAA"/>
    <property type="match status" value="1"/>
</dbReference>
<gene>
    <name evidence="12" type="ORF">GEV33_012812</name>
</gene>
<keyword evidence="4" id="KW-0963">Cytoplasm</keyword>
<dbReference type="CDD" id="cd00051">
    <property type="entry name" value="EFh"/>
    <property type="match status" value="1"/>
</dbReference>
<dbReference type="InterPro" id="IPR012340">
    <property type="entry name" value="NA-bd_OB-fold"/>
</dbReference>
<dbReference type="Gene3D" id="2.40.50.140">
    <property type="entry name" value="Nucleic acid-binding proteins"/>
    <property type="match status" value="1"/>
</dbReference>
<evidence type="ECO:0000256" key="4">
    <source>
        <dbReference type="ARBA" id="ARBA00022490"/>
    </source>
</evidence>
<evidence type="ECO:0000256" key="10">
    <source>
        <dbReference type="SAM" id="MobiDB-lite"/>
    </source>
</evidence>
<dbReference type="GO" id="GO:0016887">
    <property type="term" value="F:ATP hydrolysis activity"/>
    <property type="evidence" value="ECO:0007669"/>
    <property type="project" value="InterPro"/>
</dbReference>
<dbReference type="CDD" id="cd19502">
    <property type="entry name" value="RecA-like_PAN_like"/>
    <property type="match status" value="1"/>
</dbReference>
<organism evidence="12 13">
    <name type="scientific">Tenebrio molitor</name>
    <name type="common">Yellow mealworm beetle</name>
    <dbReference type="NCBI Taxonomy" id="7067"/>
    <lineage>
        <taxon>Eukaryota</taxon>
        <taxon>Metazoa</taxon>
        <taxon>Ecdysozoa</taxon>
        <taxon>Arthropoda</taxon>
        <taxon>Hexapoda</taxon>
        <taxon>Insecta</taxon>
        <taxon>Pterygota</taxon>
        <taxon>Neoptera</taxon>
        <taxon>Endopterygota</taxon>
        <taxon>Coleoptera</taxon>
        <taxon>Polyphaga</taxon>
        <taxon>Cucujiformia</taxon>
        <taxon>Tenebrionidae</taxon>
        <taxon>Tenebrio</taxon>
    </lineage>
</organism>
<keyword evidence="6 9" id="KW-0067">ATP-binding</keyword>
<sequence length="598" mass="67021">MPDHLGDDMRKVKTTDKEEPEKEIKSLDEGDIALLKTYGQGQYTKSIKTVEDDIQTIIKRVNELTGIKESDTGLAPPALWDLAADKQTLQNEQPLQVARCTKIINADTDDPKYIINVKQFAKFVVDLADSVAPTDIEEGMRVGVDRNKYQIHIPLPPKIDPTVTMMQVEEKPDVTYSDVGGCKEQIEKLREVVETPLLHPEKFVKLGIEPPKGVLLFGPPGTGKTLCARAVANRTDACFIRVIGSELVQKYVGEGARMVRELFEMARSKKACLIFFDEIDAIGGARFDDGAGGDNEVQRTMLELINQLDGFDPRGNIKVLMATNRPDTLDPALMRPGRLDRKVEFGLPDLEGRTHIFKIHARSMSVERDIRFELLARLCPNSTGAEIRSVCTEAGMFAIRARRKVATEKDFLEAVNKDSDDQKMAIMRKAFQMFDTSKSGFIETQKISTILNTMGQLFDDTELNKLITQNDPDKSGTVNFDGFYNIASHFLEEDDDESTQQELKEAFRLYDREGNGYITTATLKEILAALDDNLTSRDLDGIIAEIDTDGSGTVDFDGEYPLSRPGADATHHHFCRVHGDDDWRLKDTSAHPIRRHLH</sequence>
<dbReference type="Pfam" id="PF13499">
    <property type="entry name" value="EF-hand_7"/>
    <property type="match status" value="2"/>
</dbReference>
<dbReference type="FunFam" id="2.40.50.140:FF:000075">
    <property type="entry name" value="26S protease regulatory subunit 7"/>
    <property type="match status" value="1"/>
</dbReference>
<dbReference type="Gene3D" id="3.40.50.300">
    <property type="entry name" value="P-loop containing nucleotide triphosphate hydrolases"/>
    <property type="match status" value="1"/>
</dbReference>
<reference evidence="12" key="1">
    <citation type="journal article" date="2020" name="J Insects Food Feed">
        <title>The yellow mealworm (Tenebrio molitor) genome: a resource for the emerging insects as food and feed industry.</title>
        <authorList>
            <person name="Eriksson T."/>
            <person name="Andere A."/>
            <person name="Kelstrup H."/>
            <person name="Emery V."/>
            <person name="Picard C."/>
        </authorList>
    </citation>
    <scope>NUCLEOTIDE SEQUENCE</scope>
    <source>
        <strain evidence="12">Stoneville</strain>
        <tissue evidence="12">Whole head</tissue>
    </source>
</reference>
<evidence type="ECO:0000256" key="6">
    <source>
        <dbReference type="ARBA" id="ARBA00022840"/>
    </source>
</evidence>
<proteinExistence type="inferred from homology"/>
<evidence type="ECO:0000313" key="12">
    <source>
        <dbReference type="EMBL" id="KAH0809979.1"/>
    </source>
</evidence>
<feature type="domain" description="EF-hand" evidence="11">
    <location>
        <begin position="498"/>
        <end position="533"/>
    </location>
</feature>
<comment type="caution">
    <text evidence="12">The sequence shown here is derived from an EMBL/GenBank/DDBJ whole genome shotgun (WGS) entry which is preliminary data.</text>
</comment>
<dbReference type="SMART" id="SM00054">
    <property type="entry name" value="EFh"/>
    <property type="match status" value="4"/>
</dbReference>
<feature type="domain" description="EF-hand" evidence="11">
    <location>
        <begin position="422"/>
        <end position="457"/>
    </location>
</feature>
<dbReference type="PANTHER" id="PTHR23073">
    <property type="entry name" value="26S PROTEASOME REGULATORY SUBUNIT"/>
    <property type="match status" value="1"/>
</dbReference>